<keyword evidence="8" id="KW-1185">Reference proteome</keyword>
<evidence type="ECO:0000256" key="3">
    <source>
        <dbReference type="ARBA" id="ARBA00022989"/>
    </source>
</evidence>
<comment type="caution">
    <text evidence="7">The sequence shown here is derived from an EMBL/GenBank/DDBJ whole genome shotgun (WGS) entry which is preliminary data.</text>
</comment>
<feature type="transmembrane region" description="Helical" evidence="5">
    <location>
        <begin position="162"/>
        <end position="187"/>
    </location>
</feature>
<feature type="chain" id="PRO_5045049331" description="MFS general substrate transporter" evidence="6">
    <location>
        <begin position="27"/>
        <end position="285"/>
    </location>
</feature>
<feature type="transmembrane region" description="Helical" evidence="5">
    <location>
        <begin position="33"/>
        <end position="54"/>
    </location>
</feature>
<evidence type="ECO:0000313" key="7">
    <source>
        <dbReference type="EMBL" id="KAL2066520.1"/>
    </source>
</evidence>
<dbReference type="InterPro" id="IPR011701">
    <property type="entry name" value="MFS"/>
</dbReference>
<evidence type="ECO:0000256" key="4">
    <source>
        <dbReference type="ARBA" id="ARBA00023136"/>
    </source>
</evidence>
<feature type="transmembrane region" description="Helical" evidence="5">
    <location>
        <begin position="137"/>
        <end position="156"/>
    </location>
</feature>
<comment type="subcellular location">
    <subcellularLocation>
        <location evidence="1">Membrane</location>
        <topology evidence="1">Multi-pass membrane protein</topology>
    </subcellularLocation>
</comment>
<accession>A0ABR4C9R8</accession>
<dbReference type="EMBL" id="JAZHXI010000011">
    <property type="protein sequence ID" value="KAL2066520.1"/>
    <property type="molecule type" value="Genomic_DNA"/>
</dbReference>
<sequence length="285" mass="30721">MDWLGTACFMPGLFLVIFAITDSAHAPDSWKTPYIYSCLIAGSLFLGAGMYVEGWVAKQPLLPFDLFAVPHMKPLLLALFFSYGVLGIWLLYTTFYAQNLMGASPLQTVAWFVPFGVGGLILSSLGGMILHLVPGTIVLVIAGVGWVLAPLMMAIAPPGASYWAFTFPAMIFGTLGVDITYNITNIFLTTSLPEHQQGLAGGVANSILFLGMSFFLGFADFTAAQVQDKGTRKSYQAAFWFAVACASVALVLLLAFVKIDKANSEIKTEETSETAEETKVVNVLL</sequence>
<feature type="transmembrane region" description="Helical" evidence="5">
    <location>
        <begin position="75"/>
        <end position="97"/>
    </location>
</feature>
<keyword evidence="2 5" id="KW-0812">Transmembrane</keyword>
<evidence type="ECO:0000256" key="2">
    <source>
        <dbReference type="ARBA" id="ARBA00022692"/>
    </source>
</evidence>
<evidence type="ECO:0000256" key="6">
    <source>
        <dbReference type="SAM" id="SignalP"/>
    </source>
</evidence>
<reference evidence="7 8" key="1">
    <citation type="journal article" date="2024" name="Commun. Biol.">
        <title>Comparative genomic analysis of thermophilic fungi reveals convergent evolutionary adaptations and gene losses.</title>
        <authorList>
            <person name="Steindorff A.S."/>
            <person name="Aguilar-Pontes M.V."/>
            <person name="Robinson A.J."/>
            <person name="Andreopoulos B."/>
            <person name="LaButti K."/>
            <person name="Kuo A."/>
            <person name="Mondo S."/>
            <person name="Riley R."/>
            <person name="Otillar R."/>
            <person name="Haridas S."/>
            <person name="Lipzen A."/>
            <person name="Grimwood J."/>
            <person name="Schmutz J."/>
            <person name="Clum A."/>
            <person name="Reid I.D."/>
            <person name="Moisan M.C."/>
            <person name="Butler G."/>
            <person name="Nguyen T.T.M."/>
            <person name="Dewar K."/>
            <person name="Conant G."/>
            <person name="Drula E."/>
            <person name="Henrissat B."/>
            <person name="Hansel C."/>
            <person name="Singer S."/>
            <person name="Hutchinson M.I."/>
            <person name="de Vries R.P."/>
            <person name="Natvig D.O."/>
            <person name="Powell A.J."/>
            <person name="Tsang A."/>
            <person name="Grigoriev I.V."/>
        </authorList>
    </citation>
    <scope>NUCLEOTIDE SEQUENCE [LARGE SCALE GENOMIC DNA]</scope>
    <source>
        <strain evidence="7 8">CBS 494.80</strain>
    </source>
</reference>
<evidence type="ECO:0000256" key="1">
    <source>
        <dbReference type="ARBA" id="ARBA00004141"/>
    </source>
</evidence>
<evidence type="ECO:0008006" key="9">
    <source>
        <dbReference type="Google" id="ProtNLM"/>
    </source>
</evidence>
<name>A0ABR4C9R8_9HELO</name>
<dbReference type="Proteomes" id="UP001595075">
    <property type="component" value="Unassembled WGS sequence"/>
</dbReference>
<dbReference type="InterPro" id="IPR036259">
    <property type="entry name" value="MFS_trans_sf"/>
</dbReference>
<keyword evidence="4 5" id="KW-0472">Membrane</keyword>
<dbReference type="Pfam" id="PF07690">
    <property type="entry name" value="MFS_1"/>
    <property type="match status" value="1"/>
</dbReference>
<dbReference type="SUPFAM" id="SSF103473">
    <property type="entry name" value="MFS general substrate transporter"/>
    <property type="match status" value="1"/>
</dbReference>
<evidence type="ECO:0000313" key="8">
    <source>
        <dbReference type="Proteomes" id="UP001595075"/>
    </source>
</evidence>
<keyword evidence="3 5" id="KW-1133">Transmembrane helix</keyword>
<feature type="signal peptide" evidence="6">
    <location>
        <begin position="1"/>
        <end position="26"/>
    </location>
</feature>
<evidence type="ECO:0000256" key="5">
    <source>
        <dbReference type="SAM" id="Phobius"/>
    </source>
</evidence>
<dbReference type="PANTHER" id="PTHR42718">
    <property type="entry name" value="MAJOR FACILITATOR SUPERFAMILY MULTIDRUG TRANSPORTER MFSC"/>
    <property type="match status" value="1"/>
</dbReference>
<protein>
    <recommendedName>
        <fullName evidence="9">MFS general substrate transporter</fullName>
    </recommendedName>
</protein>
<keyword evidence="6" id="KW-0732">Signal</keyword>
<dbReference type="Gene3D" id="1.20.1250.20">
    <property type="entry name" value="MFS general substrate transporter like domains"/>
    <property type="match status" value="1"/>
</dbReference>
<feature type="transmembrane region" description="Helical" evidence="5">
    <location>
        <begin position="238"/>
        <end position="257"/>
    </location>
</feature>
<feature type="transmembrane region" description="Helical" evidence="5">
    <location>
        <begin position="109"/>
        <end position="130"/>
    </location>
</feature>
<dbReference type="PANTHER" id="PTHR42718:SF36">
    <property type="entry name" value="MULTIDRUG TRANSPORTER, PUTATIVE (AFU_ORTHOLOGUE AFUA_4G13820)-RELATED"/>
    <property type="match status" value="1"/>
</dbReference>
<feature type="transmembrane region" description="Helical" evidence="5">
    <location>
        <begin position="199"/>
        <end position="218"/>
    </location>
</feature>
<organism evidence="7 8">
    <name type="scientific">Oculimacula yallundae</name>
    <dbReference type="NCBI Taxonomy" id="86028"/>
    <lineage>
        <taxon>Eukaryota</taxon>
        <taxon>Fungi</taxon>
        <taxon>Dikarya</taxon>
        <taxon>Ascomycota</taxon>
        <taxon>Pezizomycotina</taxon>
        <taxon>Leotiomycetes</taxon>
        <taxon>Helotiales</taxon>
        <taxon>Ploettnerulaceae</taxon>
        <taxon>Oculimacula</taxon>
    </lineage>
</organism>
<gene>
    <name evidence="7" type="ORF">VTL71DRAFT_2591</name>
</gene>
<proteinExistence type="predicted"/>